<keyword evidence="2 3" id="KW-0175">Coiled coil</keyword>
<dbReference type="EMBL" id="CP010803">
    <property type="protein sequence ID" value="AJY47635.1"/>
    <property type="molecule type" value="Genomic_DNA"/>
</dbReference>
<sequence>MLEVIEGVSGMMRRDIPTCVSTLIAAIAAPSIALAEPDEPMWIAVADPAAPVRKVPVEMKPFVEEIVRNCKIGYGRPVAVVAPISGRLRVEAQSGQQVTAGDILAQYDTDALQRRADEIQLDVDYLTAQLAYKTGPYRENTHAIQSIDEDDKAAKRDHLAAQVAEMKRLYGQGRLALGRFQEAQRDLDAADNALKTAERQHDSQRREAALDEIRLGNDLEKRKNALTEASEKLSSATVRATASGRLVDVETSSAADGKLTVSEGERLALLVDPHTLGARVQFGNQDMRLVRAADVAVVPNADGAPRKASISAIRSVERPEERERGEYTTEVEVAFSDPQGPALINTDATCHFTKPQAEEAPAVPVSAVLIQDDHSFVRKLEGNGAKLIEVKLGDVDEDYVRVLSGLKPGDLVLE</sequence>
<feature type="coiled-coil region" evidence="3">
    <location>
        <begin position="180"/>
        <end position="207"/>
    </location>
</feature>
<proteinExistence type="predicted"/>
<dbReference type="AlphaFoldDB" id="A0A0D5LUH7"/>
<protein>
    <recommendedName>
        <fullName evidence="6">RND efflux pump membrane fusion protein barrel-sandwich domain-containing protein</fullName>
    </recommendedName>
</protein>
<dbReference type="InterPro" id="IPR050465">
    <property type="entry name" value="UPF0194_transport"/>
</dbReference>
<evidence type="ECO:0008006" key="6">
    <source>
        <dbReference type="Google" id="ProtNLM"/>
    </source>
</evidence>
<dbReference type="HOGENOM" id="CLU_663576_0_0_5"/>
<evidence type="ECO:0000313" key="4">
    <source>
        <dbReference type="EMBL" id="AJY47635.1"/>
    </source>
</evidence>
<dbReference type="PATRIC" id="fig|1486262.3.peg.4405"/>
<dbReference type="STRING" id="1486262.TM49_21315"/>
<accession>A0A0D5LUH7</accession>
<dbReference type="KEGG" id="mey:TM49_21315"/>
<keyword evidence="5" id="KW-1185">Reference proteome</keyword>
<dbReference type="PANTHER" id="PTHR32347:SF29">
    <property type="entry name" value="UPF0194 MEMBRANE PROTEIN YBHG"/>
    <property type="match status" value="1"/>
</dbReference>
<gene>
    <name evidence="4" type="ORF">TM49_21315</name>
</gene>
<evidence type="ECO:0000256" key="3">
    <source>
        <dbReference type="SAM" id="Coils"/>
    </source>
</evidence>
<dbReference type="Proteomes" id="UP000032611">
    <property type="component" value="Chromosome"/>
</dbReference>
<name>A0A0D5LUH7_MAREN</name>
<dbReference type="PANTHER" id="PTHR32347">
    <property type="entry name" value="EFFLUX SYSTEM COMPONENT YKNX-RELATED"/>
    <property type="match status" value="1"/>
</dbReference>
<evidence type="ECO:0000256" key="1">
    <source>
        <dbReference type="ARBA" id="ARBA00004196"/>
    </source>
</evidence>
<reference evidence="4 5" key="1">
    <citation type="journal article" date="2015" name="Genome Announc.">
        <title>Complete genome sequence of Martelella endophytica YC6887, which has antifungal activity associated with a halophyte.</title>
        <authorList>
            <person name="Khan A."/>
            <person name="Khan H."/>
            <person name="Chung E.J."/>
            <person name="Hossain M.T."/>
            <person name="Chung Y.R."/>
        </authorList>
    </citation>
    <scope>NUCLEOTIDE SEQUENCE [LARGE SCALE GENOMIC DNA]</scope>
    <source>
        <strain evidence="4">YC6887</strain>
    </source>
</reference>
<dbReference type="GO" id="GO:0030313">
    <property type="term" value="C:cell envelope"/>
    <property type="evidence" value="ECO:0007669"/>
    <property type="project" value="UniProtKB-SubCell"/>
</dbReference>
<evidence type="ECO:0000256" key="2">
    <source>
        <dbReference type="ARBA" id="ARBA00023054"/>
    </source>
</evidence>
<dbReference type="Gene3D" id="2.40.420.20">
    <property type="match status" value="1"/>
</dbReference>
<comment type="subcellular location">
    <subcellularLocation>
        <location evidence="1">Cell envelope</location>
    </subcellularLocation>
</comment>
<evidence type="ECO:0000313" key="5">
    <source>
        <dbReference type="Proteomes" id="UP000032611"/>
    </source>
</evidence>
<organism evidence="4 5">
    <name type="scientific">Martelella endophytica</name>
    <dbReference type="NCBI Taxonomy" id="1486262"/>
    <lineage>
        <taxon>Bacteria</taxon>
        <taxon>Pseudomonadati</taxon>
        <taxon>Pseudomonadota</taxon>
        <taxon>Alphaproteobacteria</taxon>
        <taxon>Hyphomicrobiales</taxon>
        <taxon>Aurantimonadaceae</taxon>
        <taxon>Martelella</taxon>
    </lineage>
</organism>